<accession>A0A0F9CH49</accession>
<evidence type="ECO:0000256" key="1">
    <source>
        <dbReference type="SAM" id="Phobius"/>
    </source>
</evidence>
<sequence>MSDTTRCLFLGFIVTAVIVALWWCNNRSSKDTFTAPKCIMGHPCKKDEDCGSGDFCYMGQCWGYWKGYPMPWSTCRNPYCGSTDPYAKCDASQGACIPYCKCTLNRRPGGSIDKDCFPKCGNPCMNNDECPPGCPACSHGVCSAP</sequence>
<keyword evidence="1" id="KW-0472">Membrane</keyword>
<comment type="caution">
    <text evidence="2">The sequence shown here is derived from an EMBL/GenBank/DDBJ whole genome shotgun (WGS) entry which is preliminary data.</text>
</comment>
<feature type="transmembrane region" description="Helical" evidence="1">
    <location>
        <begin position="7"/>
        <end position="23"/>
    </location>
</feature>
<dbReference type="AlphaFoldDB" id="A0A0F9CH49"/>
<protein>
    <submittedName>
        <fullName evidence="2">Uncharacterized protein</fullName>
    </submittedName>
</protein>
<dbReference type="EMBL" id="LAZR01033244">
    <property type="protein sequence ID" value="KKL48648.1"/>
    <property type="molecule type" value="Genomic_DNA"/>
</dbReference>
<evidence type="ECO:0000313" key="2">
    <source>
        <dbReference type="EMBL" id="KKL48648.1"/>
    </source>
</evidence>
<keyword evidence="1" id="KW-1133">Transmembrane helix</keyword>
<feature type="non-terminal residue" evidence="2">
    <location>
        <position position="145"/>
    </location>
</feature>
<keyword evidence="1" id="KW-0812">Transmembrane</keyword>
<reference evidence="2" key="1">
    <citation type="journal article" date="2015" name="Nature">
        <title>Complex archaea that bridge the gap between prokaryotes and eukaryotes.</title>
        <authorList>
            <person name="Spang A."/>
            <person name="Saw J.H."/>
            <person name="Jorgensen S.L."/>
            <person name="Zaremba-Niedzwiedzka K."/>
            <person name="Martijn J."/>
            <person name="Lind A.E."/>
            <person name="van Eijk R."/>
            <person name="Schleper C."/>
            <person name="Guy L."/>
            <person name="Ettema T.J."/>
        </authorList>
    </citation>
    <scope>NUCLEOTIDE SEQUENCE</scope>
</reference>
<organism evidence="2">
    <name type="scientific">marine sediment metagenome</name>
    <dbReference type="NCBI Taxonomy" id="412755"/>
    <lineage>
        <taxon>unclassified sequences</taxon>
        <taxon>metagenomes</taxon>
        <taxon>ecological metagenomes</taxon>
    </lineage>
</organism>
<proteinExistence type="predicted"/>
<gene>
    <name evidence="2" type="ORF">LCGC14_2323430</name>
</gene>
<name>A0A0F9CH49_9ZZZZ</name>